<evidence type="ECO:0000313" key="9">
    <source>
        <dbReference type="EMBL" id="PQV63154.1"/>
    </source>
</evidence>
<dbReference type="InterPro" id="IPR011006">
    <property type="entry name" value="CheY-like_superfamily"/>
</dbReference>
<evidence type="ECO:0000256" key="6">
    <source>
        <dbReference type="PROSITE-ProRule" id="PRU00169"/>
    </source>
</evidence>
<dbReference type="RefSeq" id="WP_106380742.1">
    <property type="nucleotide sequence ID" value="NZ_NIGF01000015.1"/>
</dbReference>
<dbReference type="NCBIfam" id="TIGR00254">
    <property type="entry name" value="GGDEF"/>
    <property type="match status" value="1"/>
</dbReference>
<feature type="domain" description="GGDEF" evidence="8">
    <location>
        <begin position="152"/>
        <end position="303"/>
    </location>
</feature>
<dbReference type="PANTHER" id="PTHR48111">
    <property type="entry name" value="REGULATOR OF RPOS"/>
    <property type="match status" value="1"/>
</dbReference>
<evidence type="ECO:0000256" key="5">
    <source>
        <dbReference type="ARBA" id="ARBA00023163"/>
    </source>
</evidence>
<dbReference type="GO" id="GO:0006355">
    <property type="term" value="P:regulation of DNA-templated transcription"/>
    <property type="evidence" value="ECO:0007669"/>
    <property type="project" value="TreeGrafter"/>
</dbReference>
<dbReference type="GO" id="GO:0032993">
    <property type="term" value="C:protein-DNA complex"/>
    <property type="evidence" value="ECO:0007669"/>
    <property type="project" value="TreeGrafter"/>
</dbReference>
<dbReference type="Pfam" id="PF00990">
    <property type="entry name" value="GGDEF"/>
    <property type="match status" value="1"/>
</dbReference>
<dbReference type="SUPFAM" id="SSF52172">
    <property type="entry name" value="CheY-like"/>
    <property type="match status" value="1"/>
</dbReference>
<evidence type="ECO:0000313" key="10">
    <source>
        <dbReference type="Proteomes" id="UP000237684"/>
    </source>
</evidence>
<dbReference type="Gene3D" id="3.40.50.2300">
    <property type="match status" value="1"/>
</dbReference>
<organism evidence="9 10">
    <name type="scientific">Abditibacterium utsteinense</name>
    <dbReference type="NCBI Taxonomy" id="1960156"/>
    <lineage>
        <taxon>Bacteria</taxon>
        <taxon>Pseudomonadati</taxon>
        <taxon>Abditibacteriota</taxon>
        <taxon>Abditibacteriia</taxon>
        <taxon>Abditibacteriales</taxon>
        <taxon>Abditibacteriaceae</taxon>
        <taxon>Abditibacterium</taxon>
    </lineage>
</organism>
<dbReference type="OrthoDB" id="9813903at2"/>
<proteinExistence type="predicted"/>
<evidence type="ECO:0000259" key="7">
    <source>
        <dbReference type="PROSITE" id="PS50110"/>
    </source>
</evidence>
<feature type="domain" description="Response regulatory" evidence="7">
    <location>
        <begin position="3"/>
        <end position="119"/>
    </location>
</feature>
<evidence type="ECO:0000256" key="2">
    <source>
        <dbReference type="ARBA" id="ARBA00023012"/>
    </source>
</evidence>
<dbReference type="GO" id="GO:0000976">
    <property type="term" value="F:transcription cis-regulatory region binding"/>
    <property type="evidence" value="ECO:0007669"/>
    <property type="project" value="TreeGrafter"/>
</dbReference>
<evidence type="ECO:0000259" key="8">
    <source>
        <dbReference type="PROSITE" id="PS50887"/>
    </source>
</evidence>
<dbReference type="PROSITE" id="PS50887">
    <property type="entry name" value="GGDEF"/>
    <property type="match status" value="1"/>
</dbReference>
<dbReference type="InterPro" id="IPR001789">
    <property type="entry name" value="Sig_transdc_resp-reg_receiver"/>
</dbReference>
<dbReference type="InterPro" id="IPR000160">
    <property type="entry name" value="GGDEF_dom"/>
</dbReference>
<keyword evidence="1 6" id="KW-0597">Phosphoprotein</keyword>
<evidence type="ECO:0000256" key="1">
    <source>
        <dbReference type="ARBA" id="ARBA00022553"/>
    </source>
</evidence>
<feature type="modified residue" description="4-aspartylphosphate" evidence="6">
    <location>
        <position position="52"/>
    </location>
</feature>
<dbReference type="PANTHER" id="PTHR48111:SF1">
    <property type="entry name" value="TWO-COMPONENT RESPONSE REGULATOR ORR33"/>
    <property type="match status" value="1"/>
</dbReference>
<keyword evidence="10" id="KW-1185">Reference proteome</keyword>
<evidence type="ECO:0000256" key="4">
    <source>
        <dbReference type="ARBA" id="ARBA00023125"/>
    </source>
</evidence>
<dbReference type="Gene3D" id="6.10.250.690">
    <property type="match status" value="1"/>
</dbReference>
<comment type="caution">
    <text evidence="9">The sequence shown here is derived from an EMBL/GenBank/DDBJ whole genome shotgun (WGS) entry which is preliminary data.</text>
</comment>
<dbReference type="InParanoid" id="A0A2S8SQS1"/>
<dbReference type="AlphaFoldDB" id="A0A2S8SQS1"/>
<dbReference type="GO" id="GO:0005829">
    <property type="term" value="C:cytosol"/>
    <property type="evidence" value="ECO:0007669"/>
    <property type="project" value="TreeGrafter"/>
</dbReference>
<dbReference type="EMBL" id="NIGF01000015">
    <property type="protein sequence ID" value="PQV63154.1"/>
    <property type="molecule type" value="Genomic_DNA"/>
</dbReference>
<dbReference type="InterPro" id="IPR043128">
    <property type="entry name" value="Rev_trsase/Diguanyl_cyclase"/>
</dbReference>
<protein>
    <submittedName>
        <fullName evidence="9">Response regulator receiver modulated diguanylate cyclase</fullName>
    </submittedName>
</protein>
<sequence length="303" mass="32465">MAYILCVDDEDSISSLVRQILIMAGHEVEIADDGFSALSQIAAREPDLIVLDRSMPGMDGIDVCRSIKANPFLSRVPVLMLTALANIDFKVEGFDAGADDYLAKPFEPRELTARITALLRLVAREGDRNPSSGLPGGQAIAREIEGRVARNEACSVIYFDLDYFKPFADTFGFSVADEVISRTGALLGKLAAECGDFAGHIGGDDFLLVSPAGRAHDLAQSGAARFSEVVKRAVSAEIFARGVFHGLNRDGEAQEFPLARLTAVIIPVDPQNWVSVAHLGEAAATWKKAAKTRGAGSIIFAEN</sequence>
<dbReference type="Pfam" id="PF00072">
    <property type="entry name" value="Response_reg"/>
    <property type="match status" value="1"/>
</dbReference>
<dbReference type="SMART" id="SM00267">
    <property type="entry name" value="GGDEF"/>
    <property type="match status" value="1"/>
</dbReference>
<gene>
    <name evidence="9" type="ORF">B1R32_11562</name>
</gene>
<keyword evidence="2" id="KW-0902">Two-component regulatory system</keyword>
<dbReference type="GO" id="GO:0000156">
    <property type="term" value="F:phosphorelay response regulator activity"/>
    <property type="evidence" value="ECO:0007669"/>
    <property type="project" value="TreeGrafter"/>
</dbReference>
<dbReference type="CDD" id="cd17574">
    <property type="entry name" value="REC_OmpR"/>
    <property type="match status" value="1"/>
</dbReference>
<keyword evidence="5" id="KW-0804">Transcription</keyword>
<dbReference type="FunFam" id="3.40.50.2300:FF:000001">
    <property type="entry name" value="DNA-binding response regulator PhoB"/>
    <property type="match status" value="1"/>
</dbReference>
<keyword evidence="3" id="KW-0805">Transcription regulation</keyword>
<keyword evidence="4" id="KW-0238">DNA-binding</keyword>
<dbReference type="Proteomes" id="UP000237684">
    <property type="component" value="Unassembled WGS sequence"/>
</dbReference>
<dbReference type="PROSITE" id="PS50110">
    <property type="entry name" value="RESPONSE_REGULATORY"/>
    <property type="match status" value="1"/>
</dbReference>
<dbReference type="Gene3D" id="3.30.70.270">
    <property type="match status" value="1"/>
</dbReference>
<dbReference type="InterPro" id="IPR039420">
    <property type="entry name" value="WalR-like"/>
</dbReference>
<dbReference type="SUPFAM" id="SSF55073">
    <property type="entry name" value="Nucleotide cyclase"/>
    <property type="match status" value="1"/>
</dbReference>
<dbReference type="InterPro" id="IPR029787">
    <property type="entry name" value="Nucleotide_cyclase"/>
</dbReference>
<reference evidence="9 10" key="1">
    <citation type="journal article" date="2018" name="Syst. Appl. Microbiol.">
        <title>Abditibacterium utsteinense sp. nov., the first cultivated member of candidate phylum FBP, isolated from ice-free Antarctic soil samples.</title>
        <authorList>
            <person name="Tahon G."/>
            <person name="Tytgat B."/>
            <person name="Lebbe L."/>
            <person name="Carlier A."/>
            <person name="Willems A."/>
        </authorList>
    </citation>
    <scope>NUCLEOTIDE SEQUENCE [LARGE SCALE GENOMIC DNA]</scope>
    <source>
        <strain evidence="9 10">LMG 29911</strain>
    </source>
</reference>
<dbReference type="SMART" id="SM00448">
    <property type="entry name" value="REC"/>
    <property type="match status" value="1"/>
</dbReference>
<evidence type="ECO:0000256" key="3">
    <source>
        <dbReference type="ARBA" id="ARBA00023015"/>
    </source>
</evidence>
<name>A0A2S8SQS1_9BACT</name>
<accession>A0A2S8SQS1</accession>